<feature type="domain" description="HPt" evidence="3">
    <location>
        <begin position="41"/>
        <end position="144"/>
    </location>
</feature>
<dbReference type="SUPFAM" id="SSF47226">
    <property type="entry name" value="Histidine-containing phosphotransfer domain, HPT domain"/>
    <property type="match status" value="1"/>
</dbReference>
<dbReference type="EMBL" id="RXLQ01000007">
    <property type="protein sequence ID" value="RSZ58115.1"/>
    <property type="molecule type" value="Genomic_DNA"/>
</dbReference>
<dbReference type="Proteomes" id="UP000278085">
    <property type="component" value="Unassembled WGS sequence"/>
</dbReference>
<evidence type="ECO:0000313" key="4">
    <source>
        <dbReference type="EMBL" id="RSZ58115.1"/>
    </source>
</evidence>
<dbReference type="Gene3D" id="1.20.120.160">
    <property type="entry name" value="HPT domain"/>
    <property type="match status" value="1"/>
</dbReference>
<dbReference type="PROSITE" id="PS50894">
    <property type="entry name" value="HPT"/>
    <property type="match status" value="1"/>
</dbReference>
<keyword evidence="2" id="KW-0597">Phosphoprotein</keyword>
<dbReference type="InterPro" id="IPR008207">
    <property type="entry name" value="Sig_transdc_His_kin_Hpt_dom"/>
</dbReference>
<dbReference type="GO" id="GO:0004672">
    <property type="term" value="F:protein kinase activity"/>
    <property type="evidence" value="ECO:0007669"/>
    <property type="project" value="UniProtKB-ARBA"/>
</dbReference>
<proteinExistence type="predicted"/>
<dbReference type="OrthoDB" id="8757919at2"/>
<dbReference type="InterPro" id="IPR036641">
    <property type="entry name" value="HPT_dom_sf"/>
</dbReference>
<comment type="caution">
    <text evidence="4">The sequence shown here is derived from an EMBL/GenBank/DDBJ whole genome shotgun (WGS) entry which is preliminary data.</text>
</comment>
<evidence type="ECO:0000313" key="5">
    <source>
        <dbReference type="Proteomes" id="UP000278085"/>
    </source>
</evidence>
<accession>A0A430HKS3</accession>
<evidence type="ECO:0000256" key="1">
    <source>
        <dbReference type="ARBA" id="ARBA00023012"/>
    </source>
</evidence>
<organism evidence="4 5">
    <name type="scientific">Massilia atriviolacea</name>
    <dbReference type="NCBI Taxonomy" id="2495579"/>
    <lineage>
        <taxon>Bacteria</taxon>
        <taxon>Pseudomonadati</taxon>
        <taxon>Pseudomonadota</taxon>
        <taxon>Betaproteobacteria</taxon>
        <taxon>Burkholderiales</taxon>
        <taxon>Oxalobacteraceae</taxon>
        <taxon>Telluria group</taxon>
        <taxon>Massilia</taxon>
    </lineage>
</organism>
<feature type="modified residue" description="Phosphohistidine" evidence="2">
    <location>
        <position position="80"/>
    </location>
</feature>
<gene>
    <name evidence="4" type="ORF">EJB06_14155</name>
</gene>
<keyword evidence="5" id="KW-1185">Reference proteome</keyword>
<reference evidence="4 5" key="1">
    <citation type="submission" date="2018-12" db="EMBL/GenBank/DDBJ databases">
        <authorList>
            <person name="Yang E."/>
        </authorList>
    </citation>
    <scope>NUCLEOTIDE SEQUENCE [LARGE SCALE GENOMIC DNA]</scope>
    <source>
        <strain evidence="4 5">SOD</strain>
    </source>
</reference>
<dbReference type="AlphaFoldDB" id="A0A430HKS3"/>
<evidence type="ECO:0000256" key="2">
    <source>
        <dbReference type="PROSITE-ProRule" id="PRU00110"/>
    </source>
</evidence>
<protein>
    <submittedName>
        <fullName evidence="4">Hpt domain-containing protein</fullName>
    </submittedName>
</protein>
<dbReference type="Pfam" id="PF01627">
    <property type="entry name" value="Hpt"/>
    <property type="match status" value="1"/>
</dbReference>
<keyword evidence="1" id="KW-0902">Two-component regulatory system</keyword>
<dbReference type="GO" id="GO:0000160">
    <property type="term" value="P:phosphorelay signal transduction system"/>
    <property type="evidence" value="ECO:0007669"/>
    <property type="project" value="UniProtKB-KW"/>
</dbReference>
<evidence type="ECO:0000259" key="3">
    <source>
        <dbReference type="PROSITE" id="PS50894"/>
    </source>
</evidence>
<name>A0A430HKS3_9BURK</name>
<sequence>MNTAPAMLPRDPPPAAIALRADAATREAIDMADGIDRIMGDRELYARMLKRFRSDYAHGALPIGAALADGDAVLAHRLAHTLKGAAGMIGAHRLHRHACALELAIRTDPPAQQAALAALAVPFDEVLHLLDQVLAGRAPEGCALEMPQRSLMQDPALLARLVQLLIDADGAAVDLLEESGASLRVILGEARLARVAKAVNDFDFDGALHALRQSGA</sequence>